<evidence type="ECO:0000256" key="7">
    <source>
        <dbReference type="ARBA" id="ARBA00022756"/>
    </source>
</evidence>
<dbReference type="EC" id="6.2.1.14" evidence="4 11"/>
<evidence type="ECO:0000256" key="12">
    <source>
        <dbReference type="SAM" id="MobiDB-lite"/>
    </source>
</evidence>
<accession>A0A1G8FY81</accession>
<name>A0A1G8FY81_9BACI</name>
<dbReference type="UniPathway" id="UPA00999">
    <property type="reaction ID" value="UER00351"/>
</dbReference>
<comment type="similarity">
    <text evidence="11">Belongs to the BioW family.</text>
</comment>
<dbReference type="Pfam" id="PF03744">
    <property type="entry name" value="BioW"/>
    <property type="match status" value="1"/>
</dbReference>
<keyword evidence="14" id="KW-1185">Reference proteome</keyword>
<evidence type="ECO:0000256" key="2">
    <source>
        <dbReference type="ARBA" id="ARBA00005075"/>
    </source>
</evidence>
<keyword evidence="9 11" id="KW-0460">Magnesium</keyword>
<dbReference type="NCBIfam" id="TIGR01204">
    <property type="entry name" value="bioW"/>
    <property type="match status" value="1"/>
</dbReference>
<dbReference type="GO" id="GO:0009102">
    <property type="term" value="P:biotin biosynthetic process"/>
    <property type="evidence" value="ECO:0007669"/>
    <property type="project" value="UniProtKB-UniRule"/>
</dbReference>
<dbReference type="InterPro" id="IPR005499">
    <property type="entry name" value="BioW"/>
</dbReference>
<dbReference type="OrthoDB" id="9792985at2"/>
<evidence type="ECO:0000256" key="11">
    <source>
        <dbReference type="HAMAP-Rule" id="MF_00668"/>
    </source>
</evidence>
<organism evidence="13 14">
    <name type="scientific">Alteribacillus persepolensis</name>
    <dbReference type="NCBI Taxonomy" id="568899"/>
    <lineage>
        <taxon>Bacteria</taxon>
        <taxon>Bacillati</taxon>
        <taxon>Bacillota</taxon>
        <taxon>Bacilli</taxon>
        <taxon>Bacillales</taxon>
        <taxon>Bacillaceae</taxon>
        <taxon>Alteribacillus</taxon>
    </lineage>
</organism>
<evidence type="ECO:0000313" key="14">
    <source>
        <dbReference type="Proteomes" id="UP000199163"/>
    </source>
</evidence>
<evidence type="ECO:0000256" key="8">
    <source>
        <dbReference type="ARBA" id="ARBA00022840"/>
    </source>
</evidence>
<evidence type="ECO:0000256" key="9">
    <source>
        <dbReference type="ARBA" id="ARBA00022842"/>
    </source>
</evidence>
<evidence type="ECO:0000256" key="6">
    <source>
        <dbReference type="ARBA" id="ARBA00022741"/>
    </source>
</evidence>
<evidence type="ECO:0000256" key="1">
    <source>
        <dbReference type="ARBA" id="ARBA00001946"/>
    </source>
</evidence>
<comment type="cofactor">
    <cofactor evidence="1 11">
        <name>Mg(2+)</name>
        <dbReference type="ChEBI" id="CHEBI:18420"/>
    </cofactor>
</comment>
<proteinExistence type="inferred from homology"/>
<keyword evidence="6 11" id="KW-0547">Nucleotide-binding</keyword>
<sequence length="255" mass="28692">MQAQTYFSVRMRASQNGSHEEEGKHISGGECMATYHDIPKKADALLDKALHHARGNPDFMQITVEKISSSIEQTEPLSISTHEAATAEEGQLLAKELLKREGVPVEVIDNAYKQMAENSVIRGAMLFDICTGQRVDAGNDRGIRVSRMDWNTDNFEKWAQHHKLPNSPRVQEALTLATKVSQHPGSVAELCWSDDPDYVTGYVAGKKGGYQRITKLKQAGDETGCRVFFVNGEELHSYVHYLEKQPMFIQWRDNQ</sequence>
<reference evidence="13 14" key="1">
    <citation type="submission" date="2016-10" db="EMBL/GenBank/DDBJ databases">
        <authorList>
            <person name="de Groot N.N."/>
        </authorList>
    </citation>
    <scope>NUCLEOTIDE SEQUENCE [LARGE SCALE GENOMIC DNA]</scope>
    <source>
        <strain evidence="13 14">DSM 21632</strain>
    </source>
</reference>
<dbReference type="GO" id="GO:0042410">
    <property type="term" value="F:6-carboxyhexanoate-CoA ligase activity"/>
    <property type="evidence" value="ECO:0007669"/>
    <property type="project" value="UniProtKB-UniRule"/>
</dbReference>
<gene>
    <name evidence="11" type="primary">bioW</name>
    <name evidence="13" type="ORF">SAMN05192534_11379</name>
</gene>
<feature type="compositionally biased region" description="Polar residues" evidence="12">
    <location>
        <begin position="1"/>
        <end position="17"/>
    </location>
</feature>
<dbReference type="RefSeq" id="WP_091273994.1">
    <property type="nucleotide sequence ID" value="NZ_FNDK01000013.1"/>
</dbReference>
<keyword evidence="5 11" id="KW-0436">Ligase</keyword>
<evidence type="ECO:0000256" key="5">
    <source>
        <dbReference type="ARBA" id="ARBA00022598"/>
    </source>
</evidence>
<feature type="region of interest" description="Disordered" evidence="12">
    <location>
        <begin position="1"/>
        <end position="25"/>
    </location>
</feature>
<dbReference type="HAMAP" id="MF_00668">
    <property type="entry name" value="BioW"/>
    <property type="match status" value="1"/>
</dbReference>
<comment type="catalytic activity">
    <reaction evidence="10 11">
        <text>heptanedioate + ATP + CoA = 6-carboxyhexanoyl-CoA + AMP + diphosphate</text>
        <dbReference type="Rhea" id="RHEA:14781"/>
        <dbReference type="ChEBI" id="CHEBI:30616"/>
        <dbReference type="ChEBI" id="CHEBI:33019"/>
        <dbReference type="ChEBI" id="CHEBI:36165"/>
        <dbReference type="ChEBI" id="CHEBI:57287"/>
        <dbReference type="ChEBI" id="CHEBI:57360"/>
        <dbReference type="ChEBI" id="CHEBI:456215"/>
        <dbReference type="EC" id="6.2.1.14"/>
    </reaction>
</comment>
<dbReference type="AlphaFoldDB" id="A0A1G8FY81"/>
<evidence type="ECO:0000256" key="3">
    <source>
        <dbReference type="ARBA" id="ARBA00011738"/>
    </source>
</evidence>
<evidence type="ECO:0000256" key="10">
    <source>
        <dbReference type="ARBA" id="ARBA00049553"/>
    </source>
</evidence>
<keyword evidence="8 11" id="KW-0067">ATP-binding</keyword>
<evidence type="ECO:0000313" key="13">
    <source>
        <dbReference type="EMBL" id="SDH87124.1"/>
    </source>
</evidence>
<comment type="function">
    <text evidence="11">Catalyzes the transformation of pimelate into pimeloyl-CoA with concomitant hydrolysis of ATP to AMP.</text>
</comment>
<keyword evidence="7 11" id="KW-0093">Biotin biosynthesis</keyword>
<dbReference type="Proteomes" id="UP000199163">
    <property type="component" value="Unassembled WGS sequence"/>
</dbReference>
<dbReference type="STRING" id="568899.SAMN05192534_11379"/>
<dbReference type="GO" id="GO:0000287">
    <property type="term" value="F:magnesium ion binding"/>
    <property type="evidence" value="ECO:0007669"/>
    <property type="project" value="UniProtKB-UniRule"/>
</dbReference>
<evidence type="ECO:0000256" key="4">
    <source>
        <dbReference type="ARBA" id="ARBA00012984"/>
    </source>
</evidence>
<dbReference type="NCBIfam" id="NF002360">
    <property type="entry name" value="PRK01322.1"/>
    <property type="match status" value="1"/>
</dbReference>
<comment type="subunit">
    <text evidence="3 11">Homodimer.</text>
</comment>
<protein>
    <recommendedName>
        <fullName evidence="4 11">6-carboxyhexanoate--CoA ligase</fullName>
        <ecNumber evidence="4 11">6.2.1.14</ecNumber>
    </recommendedName>
    <alternativeName>
        <fullName evidence="11">Pimeloyl-CoA synthase</fullName>
    </alternativeName>
</protein>
<comment type="pathway">
    <text evidence="2 11">Metabolic intermediate metabolism; pimeloyl-CoA biosynthesis; pimeloyl-CoA from pimelate: step 1/1.</text>
</comment>
<dbReference type="EMBL" id="FNDK01000013">
    <property type="protein sequence ID" value="SDH87124.1"/>
    <property type="molecule type" value="Genomic_DNA"/>
</dbReference>
<dbReference type="GO" id="GO:0005524">
    <property type="term" value="F:ATP binding"/>
    <property type="evidence" value="ECO:0007669"/>
    <property type="project" value="UniProtKB-KW"/>
</dbReference>